<evidence type="ECO:0000259" key="3">
    <source>
        <dbReference type="PROSITE" id="PS50913"/>
    </source>
</evidence>
<gene>
    <name evidence="4" type="ORF">M5K25_027074</name>
</gene>
<feature type="coiled-coil region" evidence="2">
    <location>
        <begin position="513"/>
        <end position="554"/>
    </location>
</feature>
<dbReference type="PANTHER" id="PTHR23160">
    <property type="entry name" value="SYNAPTONEMAL COMPLEX PROTEIN-RELATED"/>
    <property type="match status" value="1"/>
</dbReference>
<sequence>MEREIKERDDKHVELDSKFGRLHKRAKQRIQELQKEKDDLEARLHDINLKAEQTSSQQVAAQQEVERTRQQANEALRSMDVERQQLRATNNKLRDSVDELLRSLEAKESTLEGLQQSLFEKEQALAETQRALQALEEKQQLSLTDHSTKYQQHVGSLEAQLADFLTERNKAAETIASLQMLLAEKDSKLAEIEAVSSGEAARLVAALEEAKGELIQLKDKHEKEKADLEAGNQAIRAKLEASEGSHLRSEIEAAKMRSQLEFDLSMQKQLLDAREAELVIAKDEINRLEKEFSAYKVRAHALLQKKDNELAAARNPEQLKVHEEAIKDAKRQLAIAVEKRDSAIKDLQDALGSHRKEISARDAALRGAENQIRIITMKLDSAAAQHQAERETWQKNLDNVEESWRVRYATLEVEKSDHTGSDVLKELDEFKLQYNKLKEEHDTFRDIAERTIEKKDEEIVKLLEDNKNLSDALGSRPEVDQNVSPDSAFLKQDAHFLSVAAAEQQILLLARQQAQREEELAQSQRHILALQEEIEELERENRLHSQQEAMLKEELRIVERSKKREGVDMTYLKNVILKLLETGEVEALLPVVGMLLQFSPDEIRKCQQAYRSNIASSPSASSVESTPRSLFSRFSFSG</sequence>
<accession>A0ABD0TZC9</accession>
<feature type="coiled-coil region" evidence="2">
    <location>
        <begin position="23"/>
        <end position="141"/>
    </location>
</feature>
<dbReference type="AlphaFoldDB" id="A0ABD0TZC9"/>
<dbReference type="Proteomes" id="UP001552299">
    <property type="component" value="Unassembled WGS sequence"/>
</dbReference>
<evidence type="ECO:0000313" key="4">
    <source>
        <dbReference type="EMBL" id="KAL0904910.1"/>
    </source>
</evidence>
<evidence type="ECO:0000256" key="1">
    <source>
        <dbReference type="ARBA" id="ARBA00023054"/>
    </source>
</evidence>
<dbReference type="EMBL" id="JANQDX010000019">
    <property type="protein sequence ID" value="KAL0904910.1"/>
    <property type="molecule type" value="Genomic_DNA"/>
</dbReference>
<feature type="domain" description="GRIP" evidence="3">
    <location>
        <begin position="562"/>
        <end position="609"/>
    </location>
</feature>
<feature type="coiled-coil region" evidence="2">
    <location>
        <begin position="383"/>
        <end position="472"/>
    </location>
</feature>
<dbReference type="SMART" id="SM00755">
    <property type="entry name" value="Grip"/>
    <property type="match status" value="1"/>
</dbReference>
<dbReference type="SUPFAM" id="SSF46988">
    <property type="entry name" value="Tubulin chaperone cofactor A"/>
    <property type="match status" value="1"/>
</dbReference>
<dbReference type="PROSITE" id="PS50913">
    <property type="entry name" value="GRIP"/>
    <property type="match status" value="1"/>
</dbReference>
<feature type="coiled-coil region" evidence="2">
    <location>
        <begin position="200"/>
        <end position="238"/>
    </location>
</feature>
<keyword evidence="1 2" id="KW-0175">Coiled coil</keyword>
<comment type="caution">
    <text evidence="4">The sequence shown here is derived from an EMBL/GenBank/DDBJ whole genome shotgun (WGS) entry which is preliminary data.</text>
</comment>
<protein>
    <recommendedName>
        <fullName evidence="3">GRIP domain-containing protein</fullName>
    </recommendedName>
</protein>
<name>A0ABD0TZC9_DENTH</name>
<evidence type="ECO:0000256" key="2">
    <source>
        <dbReference type="SAM" id="Coils"/>
    </source>
</evidence>
<organism evidence="4 5">
    <name type="scientific">Dendrobium thyrsiflorum</name>
    <name type="common">Pinecone-like raceme dendrobium</name>
    <name type="synonym">Orchid</name>
    <dbReference type="NCBI Taxonomy" id="117978"/>
    <lineage>
        <taxon>Eukaryota</taxon>
        <taxon>Viridiplantae</taxon>
        <taxon>Streptophyta</taxon>
        <taxon>Embryophyta</taxon>
        <taxon>Tracheophyta</taxon>
        <taxon>Spermatophyta</taxon>
        <taxon>Magnoliopsida</taxon>
        <taxon>Liliopsida</taxon>
        <taxon>Asparagales</taxon>
        <taxon>Orchidaceae</taxon>
        <taxon>Epidendroideae</taxon>
        <taxon>Malaxideae</taxon>
        <taxon>Dendrobiinae</taxon>
        <taxon>Dendrobium</taxon>
    </lineage>
</organism>
<dbReference type="Pfam" id="PF01465">
    <property type="entry name" value="GRIP"/>
    <property type="match status" value="1"/>
</dbReference>
<proteinExistence type="predicted"/>
<dbReference type="InterPro" id="IPR036126">
    <property type="entry name" value="TBCA_sf"/>
</dbReference>
<dbReference type="PANTHER" id="PTHR23160:SF1">
    <property type="entry name" value="PROTEIN GRIP"/>
    <property type="match status" value="1"/>
</dbReference>
<evidence type="ECO:0000313" key="5">
    <source>
        <dbReference type="Proteomes" id="UP001552299"/>
    </source>
</evidence>
<dbReference type="InterPro" id="IPR000237">
    <property type="entry name" value="GRIP_dom"/>
</dbReference>
<reference evidence="4 5" key="1">
    <citation type="journal article" date="2024" name="Plant Biotechnol. J.">
        <title>Dendrobium thyrsiflorum genome and its molecular insights into genes involved in important horticultural traits.</title>
        <authorList>
            <person name="Chen B."/>
            <person name="Wang J.Y."/>
            <person name="Zheng P.J."/>
            <person name="Li K.L."/>
            <person name="Liang Y.M."/>
            <person name="Chen X.F."/>
            <person name="Zhang C."/>
            <person name="Zhao X."/>
            <person name="He X."/>
            <person name="Zhang G.Q."/>
            <person name="Liu Z.J."/>
            <person name="Xu Q."/>
        </authorList>
    </citation>
    <scope>NUCLEOTIDE SEQUENCE [LARGE SCALE GENOMIC DNA]</scope>
    <source>
        <strain evidence="4">GZMU011</strain>
    </source>
</reference>
<keyword evidence="5" id="KW-1185">Reference proteome</keyword>
<feature type="coiled-coil region" evidence="2">
    <location>
        <begin position="271"/>
        <end position="346"/>
    </location>
</feature>